<feature type="transmembrane region" description="Helical" evidence="9">
    <location>
        <begin position="12"/>
        <end position="30"/>
    </location>
</feature>
<dbReference type="GO" id="GO:0004129">
    <property type="term" value="F:cytochrome-c oxidase activity"/>
    <property type="evidence" value="ECO:0007669"/>
    <property type="project" value="InterPro"/>
</dbReference>
<protein>
    <recommendedName>
        <fullName evidence="3 8">Cytochrome c oxidase subunit 3</fullName>
    </recommendedName>
</protein>
<dbReference type="GO" id="GO:0016020">
    <property type="term" value="C:membrane"/>
    <property type="evidence" value="ECO:0007669"/>
    <property type="project" value="UniProtKB-SubCell"/>
</dbReference>
<comment type="subcellular location">
    <subcellularLocation>
        <location evidence="1">Membrane</location>
        <topology evidence="1">Multi-pass membrane protein</topology>
    </subcellularLocation>
</comment>
<gene>
    <name evidence="11" type="primary">cox3</name>
</gene>
<evidence type="ECO:0000256" key="3">
    <source>
        <dbReference type="ARBA" id="ARBA00015944"/>
    </source>
</evidence>
<reference evidence="11" key="1">
    <citation type="journal article" date="2005" name="J. Nematol.">
        <title>Rolling circle amplification of complete nematode mitochondrial genomes.</title>
        <authorList>
            <person name="Tang S."/>
            <person name="Hyman B."/>
        </authorList>
    </citation>
    <scope>NUCLEOTIDE SEQUENCE</scope>
</reference>
<dbReference type="EMBL" id="DQ520858">
    <property type="protein sequence ID" value="ABF48156.1"/>
    <property type="molecule type" value="Genomic_DNA"/>
</dbReference>
<evidence type="ECO:0000256" key="8">
    <source>
        <dbReference type="RuleBase" id="RU003375"/>
    </source>
</evidence>
<feature type="transmembrane region" description="Helical" evidence="9">
    <location>
        <begin position="233"/>
        <end position="252"/>
    </location>
</feature>
<dbReference type="GeneID" id="4078880"/>
<dbReference type="InterPro" id="IPR033945">
    <property type="entry name" value="Cyt_c_oxase_su3_dom"/>
</dbReference>
<evidence type="ECO:0000256" key="9">
    <source>
        <dbReference type="SAM" id="Phobius"/>
    </source>
</evidence>
<evidence type="ECO:0000313" key="11">
    <source>
        <dbReference type="EMBL" id="ABF48156.1"/>
    </source>
</evidence>
<evidence type="ECO:0000256" key="7">
    <source>
        <dbReference type="ARBA" id="ARBA00023136"/>
    </source>
</evidence>
<keyword evidence="4 8" id="KW-0812">Transmembrane</keyword>
<feature type="transmembrane region" description="Helical" evidence="9">
    <location>
        <begin position="74"/>
        <end position="101"/>
    </location>
</feature>
<proteinExistence type="inferred from homology"/>
<dbReference type="GO" id="GO:0005739">
    <property type="term" value="C:mitochondrion"/>
    <property type="evidence" value="ECO:0007669"/>
    <property type="project" value="TreeGrafter"/>
</dbReference>
<keyword evidence="6 9" id="KW-1133">Transmembrane helix</keyword>
<dbReference type="InterPro" id="IPR013833">
    <property type="entry name" value="Cyt_c_oxidase_su3_a-hlx"/>
</dbReference>
<evidence type="ECO:0000256" key="1">
    <source>
        <dbReference type="ARBA" id="ARBA00004141"/>
    </source>
</evidence>
<dbReference type="PANTHER" id="PTHR11403:SF7">
    <property type="entry name" value="CYTOCHROME C OXIDASE SUBUNIT 3"/>
    <property type="match status" value="1"/>
</dbReference>
<feature type="domain" description="Heme-copper oxidase subunit III family profile" evidence="10">
    <location>
        <begin position="10"/>
        <end position="254"/>
    </location>
</feature>
<evidence type="ECO:0000256" key="4">
    <source>
        <dbReference type="ARBA" id="ARBA00022692"/>
    </source>
</evidence>
<evidence type="ECO:0000256" key="6">
    <source>
        <dbReference type="ARBA" id="ARBA00022989"/>
    </source>
</evidence>
<dbReference type="GO" id="GO:0006123">
    <property type="term" value="P:mitochondrial electron transport, cytochrome c to oxygen"/>
    <property type="evidence" value="ECO:0007669"/>
    <property type="project" value="TreeGrafter"/>
</dbReference>
<geneLocation type="mitochondrion" evidence="11"/>
<feature type="transmembrane region" description="Helical" evidence="9">
    <location>
        <begin position="36"/>
        <end position="53"/>
    </location>
</feature>
<keyword evidence="8 11" id="KW-0496">Mitochondrion</keyword>
<dbReference type="AlphaFoldDB" id="Q1HBD9"/>
<feature type="transmembrane region" description="Helical" evidence="9">
    <location>
        <begin position="121"/>
        <end position="147"/>
    </location>
</feature>
<comment type="similarity">
    <text evidence="2 8">Belongs to the cytochrome c oxidase subunit 3 family.</text>
</comment>
<keyword evidence="5" id="KW-1278">Translocase</keyword>
<dbReference type="CTD" id="4514"/>
<evidence type="ECO:0000256" key="5">
    <source>
        <dbReference type="ARBA" id="ARBA00022967"/>
    </source>
</evidence>
<dbReference type="SUPFAM" id="SSF81452">
    <property type="entry name" value="Cytochrome c oxidase subunit III-like"/>
    <property type="match status" value="1"/>
</dbReference>
<dbReference type="CDD" id="cd01665">
    <property type="entry name" value="Cyt_c_Oxidase_III"/>
    <property type="match status" value="1"/>
</dbReference>
<dbReference type="PANTHER" id="PTHR11403">
    <property type="entry name" value="CYTOCHROME C OXIDASE SUBUNIT III"/>
    <property type="match status" value="1"/>
</dbReference>
<dbReference type="Gene3D" id="1.20.120.80">
    <property type="entry name" value="Cytochrome c oxidase, subunit III, four-helix bundle"/>
    <property type="match status" value="1"/>
</dbReference>
<dbReference type="InterPro" id="IPR000298">
    <property type="entry name" value="Cyt_c_oxidase-like_su3"/>
</dbReference>
<dbReference type="EMBL" id="DQ520857">
    <property type="protein sequence ID" value="ABF48144.1"/>
    <property type="molecule type" value="Genomic_DNA"/>
</dbReference>
<dbReference type="Pfam" id="PF00510">
    <property type="entry name" value="COX3"/>
    <property type="match status" value="1"/>
</dbReference>
<accession>Q1HBD9</accession>
<sequence length="254" mass="30091">MTLQFNTGASWYPLFMSMSIFISILSFFMFLNFKLLTIWLSLIFFGLMSFMWYRDLVRESLYVGSQNLLMILSIKLGMVFMILSEVFFFVSFFWTFMHFMFMYSGEMGYVWPPVNINSVNYMSIPLLNTLILLSSGCSLTISHMFLLMSSQQMKSYLMYTIFLGLVFTFCQSWEYWMLDFLWSNSCFGSIFYMGTGFHGIHVIIGSLILIIVFSRSLSTSISSINNIFELGSWYWHFVDVVWIFLFSEFYWFSF</sequence>
<name>Q1HBD9_THACS</name>
<dbReference type="InterPro" id="IPR035973">
    <property type="entry name" value="Cyt_c_oxidase_su3-like_sf"/>
</dbReference>
<feature type="transmembrane region" description="Helical" evidence="9">
    <location>
        <begin position="156"/>
        <end position="178"/>
    </location>
</feature>
<organism evidence="11">
    <name type="scientific">Thaumamermis cosgrovei</name>
    <name type="common">Pillbug parasitic nematode</name>
    <dbReference type="NCBI Taxonomy" id="382538"/>
    <lineage>
        <taxon>Eukaryota</taxon>
        <taxon>Metazoa</taxon>
        <taxon>Ecdysozoa</taxon>
        <taxon>Nematoda</taxon>
        <taxon>Enoplea</taxon>
        <taxon>Dorylaimia</taxon>
        <taxon>Mermithida</taxon>
        <taxon>Mermithoidea</taxon>
        <taxon>Mermithidae</taxon>
        <taxon>Thaumamermis</taxon>
    </lineage>
</organism>
<keyword evidence="7 9" id="KW-0472">Membrane</keyword>
<dbReference type="PROSITE" id="PS50253">
    <property type="entry name" value="COX3"/>
    <property type="match status" value="1"/>
</dbReference>
<evidence type="ECO:0000256" key="2">
    <source>
        <dbReference type="ARBA" id="ARBA00010581"/>
    </source>
</evidence>
<evidence type="ECO:0000259" key="10">
    <source>
        <dbReference type="PROSITE" id="PS50253"/>
    </source>
</evidence>
<comment type="function">
    <text evidence="8">Component of the cytochrome c oxidase, the last enzyme in the mitochondrial electron transport chain which drives oxidative phosphorylation. The respiratory chain contains 3 multisubunit complexes succinate dehydrogenase (complex II, CII), ubiquinol-cytochrome c oxidoreductase (cytochrome b-c1 complex, complex III, CIII) and cytochrome c oxidase (complex IV, CIV), that cooperate to transfer electrons derived from NADH and succinate to molecular oxygen, creating an electrochemical gradient over the inner membrane that drives transmembrane transport and the ATP synthase. Cytochrome c oxidase is the component of the respiratory chain that catalyzes the reduction of oxygen to water. Electrons originating from reduced cytochrome c in the intermembrane space (IMS) are transferred via the dinuclear copper A center (CU(A)) of subunit 2 and heme A of subunit 1 to the active site in subunit 1, a binuclear center (BNC) formed by heme A3 and copper B (CU(B)). The BNC reduces molecular oxygen to 2 water molecules using 4 electrons from cytochrome c in the IMS and 4 protons from the mitochondrial matrix.</text>
</comment>
<feature type="transmembrane region" description="Helical" evidence="9">
    <location>
        <begin position="190"/>
        <end position="213"/>
    </location>
</feature>
<reference evidence="11" key="2">
    <citation type="submission" date="2006-04" db="EMBL/GenBank/DDBJ databases">
        <authorList>
            <person name="Tang S."/>
            <person name="Hyman B."/>
        </authorList>
    </citation>
    <scope>NUCLEOTIDE SEQUENCE</scope>
</reference>
<dbReference type="InterPro" id="IPR024791">
    <property type="entry name" value="Cyt_c/ubiquinol_Oxase_su3"/>
</dbReference>
<dbReference type="RefSeq" id="YP_615043.1">
    <property type="nucleotide sequence ID" value="NC_008046.1"/>
</dbReference>